<gene>
    <name evidence="3" type="ORF">EDB92DRAFT_1886116</name>
</gene>
<dbReference type="Pfam" id="PF00172">
    <property type="entry name" value="Zn_clus"/>
    <property type="match status" value="1"/>
</dbReference>
<organism evidence="3 4">
    <name type="scientific">Lactarius akahatsu</name>
    <dbReference type="NCBI Taxonomy" id="416441"/>
    <lineage>
        <taxon>Eukaryota</taxon>
        <taxon>Fungi</taxon>
        <taxon>Dikarya</taxon>
        <taxon>Basidiomycota</taxon>
        <taxon>Agaricomycotina</taxon>
        <taxon>Agaricomycetes</taxon>
        <taxon>Russulales</taxon>
        <taxon>Russulaceae</taxon>
        <taxon>Lactarius</taxon>
    </lineage>
</organism>
<name>A0AAD4L8M4_9AGAM</name>
<accession>A0AAD4L8M4</accession>
<keyword evidence="4" id="KW-1185">Reference proteome</keyword>
<feature type="domain" description="Zn(2)-C6 fungal-type" evidence="2">
    <location>
        <begin position="473"/>
        <end position="508"/>
    </location>
</feature>
<dbReference type="EMBL" id="JAKELL010000074">
    <property type="protein sequence ID" value="KAH8984607.1"/>
    <property type="molecule type" value="Genomic_DNA"/>
</dbReference>
<dbReference type="InterPro" id="IPR001138">
    <property type="entry name" value="Zn2Cys6_DnaBD"/>
</dbReference>
<comment type="caution">
    <text evidence="3">The sequence shown here is derived from an EMBL/GenBank/DDBJ whole genome shotgun (WGS) entry which is preliminary data.</text>
</comment>
<dbReference type="GO" id="GO:0000981">
    <property type="term" value="F:DNA-binding transcription factor activity, RNA polymerase II-specific"/>
    <property type="evidence" value="ECO:0007669"/>
    <property type="project" value="InterPro"/>
</dbReference>
<dbReference type="SMART" id="SM00066">
    <property type="entry name" value="GAL4"/>
    <property type="match status" value="1"/>
</dbReference>
<dbReference type="AlphaFoldDB" id="A0AAD4L8M4"/>
<feature type="region of interest" description="Disordered" evidence="1">
    <location>
        <begin position="411"/>
        <end position="454"/>
    </location>
</feature>
<protein>
    <recommendedName>
        <fullName evidence="2">Zn(2)-C6 fungal-type domain-containing protein</fullName>
    </recommendedName>
</protein>
<evidence type="ECO:0000256" key="1">
    <source>
        <dbReference type="SAM" id="MobiDB-lite"/>
    </source>
</evidence>
<feature type="region of interest" description="Disordered" evidence="1">
    <location>
        <begin position="513"/>
        <end position="545"/>
    </location>
</feature>
<dbReference type="PROSITE" id="PS50048">
    <property type="entry name" value="ZN2_CY6_FUNGAL_2"/>
    <property type="match status" value="1"/>
</dbReference>
<dbReference type="InterPro" id="IPR036864">
    <property type="entry name" value="Zn2-C6_fun-type_DNA-bd_sf"/>
</dbReference>
<evidence type="ECO:0000313" key="4">
    <source>
        <dbReference type="Proteomes" id="UP001201163"/>
    </source>
</evidence>
<feature type="compositionally biased region" description="Acidic residues" evidence="1">
    <location>
        <begin position="525"/>
        <end position="535"/>
    </location>
</feature>
<reference evidence="3" key="1">
    <citation type="submission" date="2022-01" db="EMBL/GenBank/DDBJ databases">
        <title>Comparative genomics reveals a dynamic genome evolution in the ectomycorrhizal milk-cap (Lactarius) mushrooms.</title>
        <authorList>
            <consortium name="DOE Joint Genome Institute"/>
            <person name="Lebreton A."/>
            <person name="Tang N."/>
            <person name="Kuo A."/>
            <person name="LaButti K."/>
            <person name="Drula E."/>
            <person name="Barry K."/>
            <person name="Clum A."/>
            <person name="Lipzen A."/>
            <person name="Mousain D."/>
            <person name="Ng V."/>
            <person name="Wang R."/>
            <person name="Wang X."/>
            <person name="Dai Y."/>
            <person name="Henrissat B."/>
            <person name="Grigoriev I.V."/>
            <person name="Guerin-Laguette A."/>
            <person name="Yu F."/>
            <person name="Martin F.M."/>
        </authorList>
    </citation>
    <scope>NUCLEOTIDE SEQUENCE</scope>
    <source>
        <strain evidence="3">QP</strain>
    </source>
</reference>
<sequence length="545" mass="58985">MPCELSGRSSFKSPLFLFPSLSYLSTHHLARSNQCALMSCPIHDRCTCCSASLQYTASITTAGTSQFAPQSSNLLFGYEWAPLVAAPGGPWHTVDPVAFHPSSMSCSGQDLSQPDYYRPRNTYEAMPLHHAYNRESRPHVHEQKQVLPSREQPSYPAQYIQGVGRMAIPNSFSGSTLPALHLHRVGPSGFASHEELSQTELAIDSDQGLFDEPPPPYTNNSLLVHPLSGVYPPSAVLSTDRFLNVGAMTSSPLAPVPLRHSSLYQVLKHESPASPSIGTLHSRVSSLAHALEPQDPQARQAPLPCTPALGDRLGSYGISAPSPNAAQMTSTSLSLAAGDPCSTLVRVPLAAPAPAQTQRLVSSEAPPTTCAIVPPQNLSIVTPQHAHTLAHSFPEVATHDYDTLPRLRKLQPALPGSGKEDHSAASSPLSSLSSRPSSSTGAPESSTNDSKSALESAFTLPGRKRPVLRAKLACLFCRRRKIQCRPLLGDRQDNSCQQCAKRGRQCEYPEVTWRGRGRKRSHGDDLDESDYEEDLPPLTKIQRQT</sequence>
<dbReference type="PROSITE" id="PS00463">
    <property type="entry name" value="ZN2_CY6_FUNGAL_1"/>
    <property type="match status" value="1"/>
</dbReference>
<dbReference type="GO" id="GO:0008270">
    <property type="term" value="F:zinc ion binding"/>
    <property type="evidence" value="ECO:0007669"/>
    <property type="project" value="InterPro"/>
</dbReference>
<feature type="compositionally biased region" description="Low complexity" evidence="1">
    <location>
        <begin position="424"/>
        <end position="446"/>
    </location>
</feature>
<dbReference type="SUPFAM" id="SSF57701">
    <property type="entry name" value="Zn2/Cys6 DNA-binding domain"/>
    <property type="match status" value="1"/>
</dbReference>
<dbReference type="Proteomes" id="UP001201163">
    <property type="component" value="Unassembled WGS sequence"/>
</dbReference>
<evidence type="ECO:0000313" key="3">
    <source>
        <dbReference type="EMBL" id="KAH8984607.1"/>
    </source>
</evidence>
<dbReference type="CDD" id="cd00067">
    <property type="entry name" value="GAL4"/>
    <property type="match status" value="1"/>
</dbReference>
<dbReference type="Gene3D" id="4.10.240.10">
    <property type="entry name" value="Zn(2)-C6 fungal-type DNA-binding domain"/>
    <property type="match status" value="1"/>
</dbReference>
<proteinExistence type="predicted"/>
<evidence type="ECO:0000259" key="2">
    <source>
        <dbReference type="PROSITE" id="PS50048"/>
    </source>
</evidence>